<evidence type="ECO:0000256" key="2">
    <source>
        <dbReference type="SAM" id="Phobius"/>
    </source>
</evidence>
<feature type="transmembrane region" description="Helical" evidence="2">
    <location>
        <begin position="272"/>
        <end position="292"/>
    </location>
</feature>
<feature type="transmembrane region" description="Helical" evidence="2">
    <location>
        <begin position="34"/>
        <end position="55"/>
    </location>
</feature>
<dbReference type="Proteomes" id="UP000198741">
    <property type="component" value="Chromosome I"/>
</dbReference>
<keyword evidence="2" id="KW-0812">Transmembrane</keyword>
<keyword evidence="4" id="KW-1185">Reference proteome</keyword>
<evidence type="ECO:0000256" key="1">
    <source>
        <dbReference type="SAM" id="MobiDB-lite"/>
    </source>
</evidence>
<dbReference type="OrthoDB" id="9767863at2"/>
<protein>
    <submittedName>
        <fullName evidence="3">Uncharacterized protein</fullName>
    </submittedName>
</protein>
<feature type="transmembrane region" description="Helical" evidence="2">
    <location>
        <begin position="356"/>
        <end position="377"/>
    </location>
</feature>
<feature type="transmembrane region" description="Helical" evidence="2">
    <location>
        <begin position="428"/>
        <end position="448"/>
    </location>
</feature>
<organism evidence="3 4">
    <name type="scientific">Nakamurella panacisegetis</name>
    <dbReference type="NCBI Taxonomy" id="1090615"/>
    <lineage>
        <taxon>Bacteria</taxon>
        <taxon>Bacillati</taxon>
        <taxon>Actinomycetota</taxon>
        <taxon>Actinomycetes</taxon>
        <taxon>Nakamurellales</taxon>
        <taxon>Nakamurellaceae</taxon>
        <taxon>Nakamurella</taxon>
    </lineage>
</organism>
<feature type="transmembrane region" description="Helical" evidence="2">
    <location>
        <begin position="398"/>
        <end position="422"/>
    </location>
</feature>
<feature type="transmembrane region" description="Helical" evidence="2">
    <location>
        <begin position="246"/>
        <end position="265"/>
    </location>
</feature>
<evidence type="ECO:0000313" key="4">
    <source>
        <dbReference type="Proteomes" id="UP000198741"/>
    </source>
</evidence>
<feature type="transmembrane region" description="Helical" evidence="2">
    <location>
        <begin position="154"/>
        <end position="172"/>
    </location>
</feature>
<dbReference type="AlphaFoldDB" id="A0A1H0PIB2"/>
<reference evidence="3 4" key="1">
    <citation type="submission" date="2016-10" db="EMBL/GenBank/DDBJ databases">
        <authorList>
            <person name="de Groot N.N."/>
        </authorList>
    </citation>
    <scope>NUCLEOTIDE SEQUENCE [LARGE SCALE GENOMIC DNA]</scope>
    <source>
        <strain evidence="4">P4-7,KCTC 19426,CECT 7604</strain>
    </source>
</reference>
<accession>A0A1H0PIB2</accession>
<sequence length="665" mass="72138">MSTDIVSTAGPATGGPPDERRPGRSIRPWYELEIWLYVGSAVLTSAAVVVMTRLWRASLTASPFTYAGDAISSAMYFKTVLQTGWYEYQPDLGAPYGQHLHDFPFSDQLQPFMIKLLGLLSTNWVFVFNFYYLLGFPLAAVTAVLFLRRCGLSRVVSLVLSVLYATTPYHFIRGQSHYFLGEYWAVPLGLTIVLAVIRGEPLWGRRARLPGPIQALPAPLRGTIALASGRGAGTVLAVALVTLDGAYYGVFCGILMVPAGILALLRTWDWRRFGGVVMAGLVLGVVFVGAMVDDVLYERANGSNSAAFVRHHRDAEIYAAKFLSLILPAFSYPIRALGRLRTAYETSSPFGGERTALGTMAAIGFLLLLGAIFVVLLRRNRPAEVDPEAARRRQTFGFLSALTWFAFLAGSVGGFGTLISFLTPSIRGWNRISIFIALMALAGLGLVVEGAVHRYRARPATATPHAARRWFARAGRSLPAVATVILVLGVADQSLLSAHVYNSDTYASDDQFVRTLQTMIPSGSMVFQDPYVAFPEGGRIGVSSVDSDSLRPWLHSTTLRWSGGGIKGRPQTNWPAAVVKQPVATMVRNLAIAGFVGILVDRDMTADNGSALEAKLQSQLGAPLLVSTNQEWAYYSLSRQLTEVATEMSPTERARAAARIVGAAS</sequence>
<keyword evidence="2" id="KW-0472">Membrane</keyword>
<feature type="region of interest" description="Disordered" evidence="1">
    <location>
        <begin position="1"/>
        <end position="22"/>
    </location>
</feature>
<dbReference type="EMBL" id="LT629710">
    <property type="protein sequence ID" value="SDP04801.1"/>
    <property type="molecule type" value="Genomic_DNA"/>
</dbReference>
<feature type="transmembrane region" description="Helical" evidence="2">
    <location>
        <begin position="124"/>
        <end position="147"/>
    </location>
</feature>
<proteinExistence type="predicted"/>
<keyword evidence="2" id="KW-1133">Transmembrane helix</keyword>
<dbReference type="STRING" id="1090615.SAMN04515671_2789"/>
<dbReference type="RefSeq" id="WP_090476758.1">
    <property type="nucleotide sequence ID" value="NZ_LT629710.1"/>
</dbReference>
<evidence type="ECO:0000313" key="3">
    <source>
        <dbReference type="EMBL" id="SDP04801.1"/>
    </source>
</evidence>
<gene>
    <name evidence="3" type="ORF">SAMN04515671_2789</name>
</gene>
<name>A0A1H0PIB2_9ACTN</name>